<dbReference type="EMBL" id="JABSTQ010002435">
    <property type="protein sequence ID" value="KAG0444135.1"/>
    <property type="molecule type" value="Genomic_DNA"/>
</dbReference>
<reference evidence="1 2" key="1">
    <citation type="journal article" date="2020" name="Cell">
        <title>Large-Scale Comparative Analyses of Tick Genomes Elucidate Their Genetic Diversity and Vector Capacities.</title>
        <authorList>
            <consortium name="Tick Genome and Microbiome Consortium (TIGMIC)"/>
            <person name="Jia N."/>
            <person name="Wang J."/>
            <person name="Shi W."/>
            <person name="Du L."/>
            <person name="Sun Y."/>
            <person name="Zhan W."/>
            <person name="Jiang J.F."/>
            <person name="Wang Q."/>
            <person name="Zhang B."/>
            <person name="Ji P."/>
            <person name="Bell-Sakyi L."/>
            <person name="Cui X.M."/>
            <person name="Yuan T.T."/>
            <person name="Jiang B.G."/>
            <person name="Yang W.F."/>
            <person name="Lam T.T."/>
            <person name="Chang Q.C."/>
            <person name="Ding S.J."/>
            <person name="Wang X.J."/>
            <person name="Zhu J.G."/>
            <person name="Ruan X.D."/>
            <person name="Zhao L."/>
            <person name="Wei J.T."/>
            <person name="Ye R.Z."/>
            <person name="Que T.C."/>
            <person name="Du C.H."/>
            <person name="Zhou Y.H."/>
            <person name="Cheng J.X."/>
            <person name="Dai P.F."/>
            <person name="Guo W.B."/>
            <person name="Han X.H."/>
            <person name="Huang E.J."/>
            <person name="Li L.F."/>
            <person name="Wei W."/>
            <person name="Gao Y.C."/>
            <person name="Liu J.Z."/>
            <person name="Shao H.Z."/>
            <person name="Wang X."/>
            <person name="Wang C.C."/>
            <person name="Yang T.C."/>
            <person name="Huo Q.B."/>
            <person name="Li W."/>
            <person name="Chen H.Y."/>
            <person name="Chen S.E."/>
            <person name="Zhou L.G."/>
            <person name="Ni X.B."/>
            <person name="Tian J.H."/>
            <person name="Sheng Y."/>
            <person name="Liu T."/>
            <person name="Pan Y.S."/>
            <person name="Xia L.Y."/>
            <person name="Li J."/>
            <person name="Zhao F."/>
            <person name="Cao W.C."/>
        </authorList>
    </citation>
    <scope>NUCLEOTIDE SEQUENCE [LARGE SCALE GENOMIC DNA]</scope>
    <source>
        <strain evidence="1">Iper-2018</strain>
    </source>
</reference>
<organism evidence="1 2">
    <name type="scientific">Ixodes persulcatus</name>
    <name type="common">Taiga tick</name>
    <dbReference type="NCBI Taxonomy" id="34615"/>
    <lineage>
        <taxon>Eukaryota</taxon>
        <taxon>Metazoa</taxon>
        <taxon>Ecdysozoa</taxon>
        <taxon>Arthropoda</taxon>
        <taxon>Chelicerata</taxon>
        <taxon>Arachnida</taxon>
        <taxon>Acari</taxon>
        <taxon>Parasitiformes</taxon>
        <taxon>Ixodida</taxon>
        <taxon>Ixodoidea</taxon>
        <taxon>Ixodidae</taxon>
        <taxon>Ixodinae</taxon>
        <taxon>Ixodes</taxon>
    </lineage>
</organism>
<gene>
    <name evidence="1" type="ORF">HPB47_014135</name>
</gene>
<protein>
    <submittedName>
        <fullName evidence="1">Uncharacterized protein</fullName>
    </submittedName>
</protein>
<sequence>MRPGEPYLIPASTLRYQATVAARRTPADSSPESLDGDEDRVILGYSDNSDSSEADDQQRVNVDSDSGDGFSDNFDANEGDDREASVYREIGDASSDGECASENRIDETENSADAEDLDEEVLRPESLEDFLASEHSDDDEVGAGSIEDFLTLISEEYGASTLPHSPTTKAGAIAMIMSYAVSERMTWTGLGKQLKLVNMLFGCTVVPETTYKLRKLWSSKTNKLVKYHYLCPSCGTVLDTDCTHARCSACLLEETTTKLKREGSYFLMLDLHDQLEHLIAKTKDELHSSLLDITSSSNEVITDITTGEAYKRLRQEVPLSPSDITITFNTDGSPIFKSSKTSVWPIQFTVNELPPSVRLHHSTLAGLWFGKCHPDMSAFMEKFVDEVNNMTPVTWMHGDHRHTSKAFVLCCSVDAPARAAVQNMVLFNGFFGCPWCLMKGEHEEGCVRYVSDEAPAPRTSELVARDMVLALRLGSPVNGIKGPSALMNLEGFDLVAGMSVEYMHCVLQGVVRQITELLFSSTSSRQAFYIGARQSVAKVDIRLRSIRPPHCITRLPRSIEERGFWKASEWRQWLLFYALPCLLGVLPQLYWRHLCKLSEAVHILLQDSLTLHDIKRAEELLQAFVGRVEALYGVGAMTFNMHLLLHLANSVRSLGPLWAHSAFVFEGGNGKLKSLVSAAKGLPQQVVERVVMAQELELLLATHQLPSREESICRGFLDYLPIRNASRVDKSTMLGSGQAVVLSTCEKKGPYSLVARAGGVPSKSSVGTQVCPNDLVIPPPPPASQRFAPRPRLSLEPTKPQGPPDGAGARDAPVLMEGRQEERRQRQPQGGGTGASSIPKDGPSNDVPALVTRTPPRKKEGVFRFKALGEASTSKEGPVSAAPSAVQPEEERMELGEPPPARSVPPDDARLKKSSQKKLNPRVTPPKPPQDT</sequence>
<proteinExistence type="predicted"/>
<keyword evidence="2" id="KW-1185">Reference proteome</keyword>
<dbReference type="Proteomes" id="UP000805193">
    <property type="component" value="Unassembled WGS sequence"/>
</dbReference>
<evidence type="ECO:0000313" key="1">
    <source>
        <dbReference type="EMBL" id="KAG0444135.1"/>
    </source>
</evidence>
<comment type="caution">
    <text evidence="1">The sequence shown here is derived from an EMBL/GenBank/DDBJ whole genome shotgun (WGS) entry which is preliminary data.</text>
</comment>
<evidence type="ECO:0000313" key="2">
    <source>
        <dbReference type="Proteomes" id="UP000805193"/>
    </source>
</evidence>
<name>A0AC60QZ85_IXOPE</name>
<accession>A0AC60QZ85</accession>